<gene>
    <name evidence="2" type="ORF">PBY51_004157</name>
</gene>
<proteinExistence type="predicted"/>
<reference evidence="2 3" key="1">
    <citation type="journal article" date="2023" name="Genes (Basel)">
        <title>Chromosome-Level Genome Assembly and Circadian Gene Repertoire of the Patagonia Blennie Eleginops maclovinus-The Closest Ancestral Proxy of Antarctic Cryonotothenioids.</title>
        <authorList>
            <person name="Cheng C.C."/>
            <person name="Rivera-Colon A.G."/>
            <person name="Minhas B.F."/>
            <person name="Wilson L."/>
            <person name="Rayamajhi N."/>
            <person name="Vargas-Chacoff L."/>
            <person name="Catchen J.M."/>
        </authorList>
    </citation>
    <scope>NUCLEOTIDE SEQUENCE [LARGE SCALE GENOMIC DNA]</scope>
    <source>
        <strain evidence="2">JMC-PN-2008</strain>
    </source>
</reference>
<evidence type="ECO:0000313" key="2">
    <source>
        <dbReference type="EMBL" id="KAK5871266.1"/>
    </source>
</evidence>
<name>A0AAN7Y2K8_ELEMC</name>
<accession>A0AAN7Y2K8</accession>
<protein>
    <submittedName>
        <fullName evidence="2">Uncharacterized protein</fullName>
    </submittedName>
</protein>
<sequence>MTSLKCHAVHIAPGCLLQEASALTLLLRPCSEAIESHLSPPDPQLNGIGTTAAETYTSAQTQATARAAESLSSKIYEFPTASSQSCVTSLPREKSQKGPHGGPRGAC</sequence>
<keyword evidence="3" id="KW-1185">Reference proteome</keyword>
<comment type="caution">
    <text evidence="2">The sequence shown here is derived from an EMBL/GenBank/DDBJ whole genome shotgun (WGS) entry which is preliminary data.</text>
</comment>
<reference evidence="2 3" key="2">
    <citation type="journal article" date="2023" name="Mol. Biol. Evol.">
        <title>Genomics of Secondarily Temperate Adaptation in the Only Non-Antarctic Icefish.</title>
        <authorList>
            <person name="Rivera-Colon A.G."/>
            <person name="Rayamajhi N."/>
            <person name="Minhas B.F."/>
            <person name="Madrigal G."/>
            <person name="Bilyk K.T."/>
            <person name="Yoon V."/>
            <person name="Hune M."/>
            <person name="Gregory S."/>
            <person name="Cheng C.H.C."/>
            <person name="Catchen J.M."/>
        </authorList>
    </citation>
    <scope>NUCLEOTIDE SEQUENCE [LARGE SCALE GENOMIC DNA]</scope>
    <source>
        <strain evidence="2">JMC-PN-2008</strain>
    </source>
</reference>
<dbReference type="AlphaFoldDB" id="A0AAN7Y2K8"/>
<evidence type="ECO:0000313" key="3">
    <source>
        <dbReference type="Proteomes" id="UP001346869"/>
    </source>
</evidence>
<dbReference type="EMBL" id="JAUZQC010000005">
    <property type="protein sequence ID" value="KAK5871266.1"/>
    <property type="molecule type" value="Genomic_DNA"/>
</dbReference>
<organism evidence="2 3">
    <name type="scientific">Eleginops maclovinus</name>
    <name type="common">Patagonian blennie</name>
    <name type="synonym">Eleginus maclovinus</name>
    <dbReference type="NCBI Taxonomy" id="56733"/>
    <lineage>
        <taxon>Eukaryota</taxon>
        <taxon>Metazoa</taxon>
        <taxon>Chordata</taxon>
        <taxon>Craniata</taxon>
        <taxon>Vertebrata</taxon>
        <taxon>Euteleostomi</taxon>
        <taxon>Actinopterygii</taxon>
        <taxon>Neopterygii</taxon>
        <taxon>Teleostei</taxon>
        <taxon>Neoteleostei</taxon>
        <taxon>Acanthomorphata</taxon>
        <taxon>Eupercaria</taxon>
        <taxon>Perciformes</taxon>
        <taxon>Notothenioidei</taxon>
        <taxon>Eleginopidae</taxon>
        <taxon>Eleginops</taxon>
    </lineage>
</organism>
<feature type="region of interest" description="Disordered" evidence="1">
    <location>
        <begin position="80"/>
        <end position="107"/>
    </location>
</feature>
<dbReference type="Proteomes" id="UP001346869">
    <property type="component" value="Unassembled WGS sequence"/>
</dbReference>
<evidence type="ECO:0000256" key="1">
    <source>
        <dbReference type="SAM" id="MobiDB-lite"/>
    </source>
</evidence>